<feature type="compositionally biased region" description="Low complexity" evidence="1">
    <location>
        <begin position="1661"/>
        <end position="1685"/>
    </location>
</feature>
<dbReference type="Pfam" id="PF20578">
    <property type="entry name" value="aBig_2"/>
    <property type="match status" value="1"/>
</dbReference>
<gene>
    <name evidence="6" type="ORF">SAMN04489857_0405</name>
</gene>
<dbReference type="InterPro" id="IPR027954">
    <property type="entry name" value="Transcobalamin-like_C"/>
</dbReference>
<dbReference type="Gene3D" id="2.130.10.10">
    <property type="entry name" value="YVTN repeat-like/Quinoprotein amine dehydrogenase"/>
    <property type="match status" value="1"/>
</dbReference>
<dbReference type="OrthoDB" id="3187397at2"/>
<feature type="signal peptide" evidence="3">
    <location>
        <begin position="1"/>
        <end position="33"/>
    </location>
</feature>
<protein>
    <submittedName>
        <fullName evidence="6">Outer membrane protein assembly factor BamB, contains PQQ-like beta-propeller repeat</fullName>
    </submittedName>
</protein>
<feature type="compositionally biased region" description="Basic and acidic residues" evidence="1">
    <location>
        <begin position="1565"/>
        <end position="1574"/>
    </location>
</feature>
<dbReference type="InterPro" id="IPR018391">
    <property type="entry name" value="PQQ_b-propeller_rpt"/>
</dbReference>
<evidence type="ECO:0000256" key="3">
    <source>
        <dbReference type="SAM" id="SignalP"/>
    </source>
</evidence>
<keyword evidence="2" id="KW-0472">Membrane</keyword>
<feature type="compositionally biased region" description="Basic and acidic residues" evidence="1">
    <location>
        <begin position="1549"/>
        <end position="1558"/>
    </location>
</feature>
<feature type="chain" id="PRO_5009252810" evidence="3">
    <location>
        <begin position="34"/>
        <end position="1720"/>
    </location>
</feature>
<evidence type="ECO:0000256" key="2">
    <source>
        <dbReference type="SAM" id="Phobius"/>
    </source>
</evidence>
<feature type="compositionally biased region" description="Low complexity" evidence="1">
    <location>
        <begin position="1597"/>
        <end position="1608"/>
    </location>
</feature>
<feature type="domain" description="Atrophied bacterial Ig" evidence="5">
    <location>
        <begin position="496"/>
        <end position="592"/>
    </location>
</feature>
<dbReference type="InterPro" id="IPR015943">
    <property type="entry name" value="WD40/YVTN_repeat-like_dom_sf"/>
</dbReference>
<dbReference type="SUPFAM" id="SSF50998">
    <property type="entry name" value="Quinoprotein alcohol dehydrogenase-like"/>
    <property type="match status" value="1"/>
</dbReference>
<dbReference type="Proteomes" id="UP000199480">
    <property type="component" value="Chromosome I"/>
</dbReference>
<keyword evidence="2" id="KW-1133">Transmembrane helix</keyword>
<dbReference type="InterPro" id="IPR011047">
    <property type="entry name" value="Quinoprotein_ADH-like_sf"/>
</dbReference>
<feature type="domain" description="Transcobalamin-like C-terminal" evidence="4">
    <location>
        <begin position="907"/>
        <end position="987"/>
    </location>
</feature>
<feature type="compositionally biased region" description="Low complexity" evidence="1">
    <location>
        <begin position="1575"/>
        <end position="1589"/>
    </location>
</feature>
<feature type="compositionally biased region" description="Low complexity" evidence="1">
    <location>
        <begin position="36"/>
        <end position="56"/>
    </location>
</feature>
<feature type="region of interest" description="Disordered" evidence="1">
    <location>
        <begin position="1535"/>
        <end position="1609"/>
    </location>
</feature>
<proteinExistence type="predicted"/>
<sequence>MRFPSKKGIAARAATAALGFVLVLSQVPTAALAEAAGTADAQAAAGQPAEATTGATDAPVESTKASTSEEAPAPPASAQSHATATGSSASSAATPSASKPTSTTPSAPAPATGAAPTSGAPAAAPTAMVAAVVPDVARITSASGSQVRYDTVVAPGATLTANAYTPEEDDWGDEDETPVAASAYADYSYQWYRGTTVSYGTKFDSYAPIAGATSRSYVVTDADADAFLACKLTFTRTDGTRGELWSDSSTGKVADGRATLDGAKVTGTAKEGQTLSASAYVASDWGGTQPADSSAPIAWQWQQADASDGAFADIAGATEAALTLTDALVGRFLRVSATSRNSVTSSAVGPVVARGTQQDEELLAQAVQALASDGFSGYAPSPVYGTDANVNDMVLARLATLGEKYADVRVATQSVETTATPDPSQRGGISCDAADNGKVTFFSLSPAKKTVSTATSVLRQVRPTFRLTYGTATAWYTPAKFVQLDWDAEAMSAELDAAADSLAPAYADGDAADSVTQEFALPNKLGTGLSVSWKTSDESALALSGYSWDEQTTATPNVTSADQRVTLTATVSFSGSDASRASVTRSFEVTVKGDPGLVQRQLAEAQQKLDDNFTYKNLGYVSSADGDLDPAAVTGDIQLPTTRTLGTRRLDFDVTVSYSSSNQTLQINGYRANVLRPVEGASDATVEVTCKIALKDDPTKYVTKSLSLAVKPLASGDVDAELALLHRVRDQFGARLLDGQDAGAVTRNLRPFMEAYQDASGTLGWAESVTDADAAHGIVAAELPGYDSMGPSDQGRTFASSEPTVVRNQTLRVTRPQYNTRVQITANLASEKYGAYYARYKDDAGVSAELKAKLSELAGTQAIASITVSGTTGKDVPYVQATATVIGVDAFGKTETWATSTQRLDSGSTAWDLTRKTLAARGITYVAQDTDYGTYLQTVTSPTTGAALGYDAGTGRYWQLFVNGKPSDAMADAVKVSDGDSVVWYYSAYGDQLPASDAANVTASVKVVGPNAFGESASWVGQSEASVPAGTTAAQLTKAVLERNGMTCDDMVGTISAATGVLPNGKASLGYAQDAAGNWSWWQFYVNGKLASDYAAQYVVQPGDRIEWFFGSYGEEPPTQDVTVTPDAPRPDFAAEWGAYKGADGTGTSTADTPTSGSSLAWACDLGTAGQTFMSDPILVNGQVYIAVRNKLQVRDAKTGKIVQQADLADRVESTCRIAYANGVVVVPLRGGRVQALTADKLKTVWLTDALPALGGAAQQPISTPLVRDGYVYLGTSAAGFDGSSLGGTLLALNLKDGSVRWQQQKTGSGYYWAGAAQTVAGILVADDGGNLTLHDASTGKATATFSLGAPSRAGIVAAAGGTVAYAVTTDGVLHRIAIAADGSLSQTGTAKFDNASTSTPTLSNGKIYVGGADRRVAGTGSISVIDAQTLKVECHATTTSAAKDNAIPGDVKSAPLVVTRPDGTYVYFTSNGRPGGVFMYKVGQSHVTLLYVPDQAQWQYNMASVVAAADGSLYFVNDSGYLFKLAGAGATDALPSQEIPGQSGATDPGKDSGKDSGKNSGKNEGSRGEKDKGTGSAHAAGTGNAAASGRGGNGSAGAKSGSAKPGSTKVVRGAASLASAKESGTAATSGPLALLDGVASDVLGIQVQDGASEGASEGTASTGDAAADASAKATASKAAAAASRGRSLPIWPVIGMALGAVVLIMALLRRGKRDERETK</sequence>
<dbReference type="Pfam" id="PF14478">
    <property type="entry name" value="DUF4430"/>
    <property type="match status" value="2"/>
</dbReference>
<feature type="compositionally biased region" description="Low complexity" evidence="1">
    <location>
        <begin position="65"/>
        <end position="121"/>
    </location>
</feature>
<name>A0A1H1KVV1_9ACTN</name>
<reference evidence="7" key="1">
    <citation type="submission" date="2016-10" db="EMBL/GenBank/DDBJ databases">
        <authorList>
            <person name="Varghese N."/>
            <person name="Submissions S."/>
        </authorList>
    </citation>
    <scope>NUCLEOTIDE SEQUENCE [LARGE SCALE GENOMIC DNA]</scope>
    <source>
        <strain evidence="7">DSM 22620</strain>
    </source>
</reference>
<dbReference type="Gene3D" id="2.40.128.630">
    <property type="match status" value="1"/>
</dbReference>
<evidence type="ECO:0000256" key="1">
    <source>
        <dbReference type="SAM" id="MobiDB-lite"/>
    </source>
</evidence>
<dbReference type="RefSeq" id="WP_157692104.1">
    <property type="nucleotide sequence ID" value="NZ_LT629759.1"/>
</dbReference>
<feature type="region of interest" description="Disordered" evidence="1">
    <location>
        <begin position="1651"/>
        <end position="1685"/>
    </location>
</feature>
<keyword evidence="2" id="KW-0812">Transmembrane</keyword>
<dbReference type="Gene3D" id="2.60.40.2700">
    <property type="match status" value="2"/>
</dbReference>
<evidence type="ECO:0000313" key="6">
    <source>
        <dbReference type="EMBL" id="SDR66366.1"/>
    </source>
</evidence>
<dbReference type="GeneID" id="78499782"/>
<organism evidence="6 7">
    <name type="scientific">Parafannyhessea umbonata</name>
    <dbReference type="NCBI Taxonomy" id="604330"/>
    <lineage>
        <taxon>Bacteria</taxon>
        <taxon>Bacillati</taxon>
        <taxon>Actinomycetota</taxon>
        <taxon>Coriobacteriia</taxon>
        <taxon>Coriobacteriales</taxon>
        <taxon>Atopobiaceae</taxon>
        <taxon>Parafannyhessea</taxon>
    </lineage>
</organism>
<dbReference type="Gene3D" id="2.170.130.30">
    <property type="match status" value="2"/>
</dbReference>
<keyword evidence="3" id="KW-0732">Signal</keyword>
<evidence type="ECO:0000259" key="4">
    <source>
        <dbReference type="Pfam" id="PF14478"/>
    </source>
</evidence>
<evidence type="ECO:0000259" key="5">
    <source>
        <dbReference type="Pfam" id="PF20578"/>
    </source>
</evidence>
<feature type="transmembrane region" description="Helical" evidence="2">
    <location>
        <begin position="1691"/>
        <end position="1709"/>
    </location>
</feature>
<dbReference type="InterPro" id="IPR046780">
    <property type="entry name" value="aBig_2"/>
</dbReference>
<dbReference type="SMART" id="SM00564">
    <property type="entry name" value="PQQ"/>
    <property type="match status" value="4"/>
</dbReference>
<feature type="domain" description="Transcobalamin-like C-terminal" evidence="4">
    <location>
        <begin position="1070"/>
        <end position="1110"/>
    </location>
</feature>
<feature type="region of interest" description="Disordered" evidence="1">
    <location>
        <begin position="36"/>
        <end position="121"/>
    </location>
</feature>
<accession>A0A1H1KVV1</accession>
<dbReference type="EMBL" id="LT629759">
    <property type="protein sequence ID" value="SDR66366.1"/>
    <property type="molecule type" value="Genomic_DNA"/>
</dbReference>
<evidence type="ECO:0000313" key="7">
    <source>
        <dbReference type="Proteomes" id="UP000199480"/>
    </source>
</evidence>